<dbReference type="EMBL" id="CP077683">
    <property type="protein sequence ID" value="QXE89789.1"/>
    <property type="molecule type" value="Genomic_DNA"/>
</dbReference>
<evidence type="ECO:0000313" key="2">
    <source>
        <dbReference type="EMBL" id="QXE89789.1"/>
    </source>
</evidence>
<protein>
    <submittedName>
        <fullName evidence="2">Uncharacterized protein</fullName>
    </submittedName>
</protein>
<sequence length="68" mass="7275">MDETDYIVVFAPELGGVHAVDDLVADDGQKHEDGDDDGASKPGGDGVLLPSDLHLQRENTKQMLPTKT</sequence>
<accession>A0ABX8LGH2</accession>
<keyword evidence="3" id="KW-1185">Reference proteome</keyword>
<organism evidence="2 3">
    <name type="scientific">Geomonas subterranea</name>
    <dbReference type="NCBI Taxonomy" id="2847989"/>
    <lineage>
        <taxon>Bacteria</taxon>
        <taxon>Pseudomonadati</taxon>
        <taxon>Thermodesulfobacteriota</taxon>
        <taxon>Desulfuromonadia</taxon>
        <taxon>Geobacterales</taxon>
        <taxon>Geobacteraceae</taxon>
        <taxon>Geomonas</taxon>
    </lineage>
</organism>
<dbReference type="RefSeq" id="WP_217286459.1">
    <property type="nucleotide sequence ID" value="NZ_CP077683.1"/>
</dbReference>
<name>A0ABX8LGH2_9BACT</name>
<evidence type="ECO:0000256" key="1">
    <source>
        <dbReference type="SAM" id="MobiDB-lite"/>
    </source>
</evidence>
<gene>
    <name evidence="2" type="ORF">KP001_15325</name>
</gene>
<feature type="region of interest" description="Disordered" evidence="1">
    <location>
        <begin position="26"/>
        <end position="68"/>
    </location>
</feature>
<proteinExistence type="predicted"/>
<reference evidence="2 3" key="1">
    <citation type="submission" date="2021-06" db="EMBL/GenBank/DDBJ databases">
        <title>Gemonas diversity in paddy soil.</title>
        <authorList>
            <person name="Liu G."/>
        </authorList>
    </citation>
    <scope>NUCLEOTIDE SEQUENCE [LARGE SCALE GENOMIC DNA]</scope>
    <source>
        <strain evidence="2 3">RG2</strain>
    </source>
</reference>
<evidence type="ECO:0000313" key="3">
    <source>
        <dbReference type="Proteomes" id="UP000683559"/>
    </source>
</evidence>
<dbReference type="Proteomes" id="UP000683559">
    <property type="component" value="Chromosome"/>
</dbReference>